<sequence>MTGFLRGFVASYLLTAAYLGINLAAQTQTQSATRVVLAAATWPFVFTPAFVHHHMCR</sequence>
<keyword evidence="1" id="KW-0472">Membrane</keyword>
<evidence type="ECO:0000313" key="2">
    <source>
        <dbReference type="EMBL" id="ACL62867.1"/>
    </source>
</evidence>
<keyword evidence="2" id="KW-0614">Plasmid</keyword>
<evidence type="ECO:0000256" key="1">
    <source>
        <dbReference type="SAM" id="Phobius"/>
    </source>
</evidence>
<dbReference type="Proteomes" id="UP000008207">
    <property type="component" value="Plasmid pMNOD02"/>
</dbReference>
<reference evidence="3" key="1">
    <citation type="submission" date="2009-01" db="EMBL/GenBank/DDBJ databases">
        <title>Complete sequence of plasmid 2 of Methylobacterium nodulans ORS 2060.</title>
        <authorList>
            <consortium name="US DOE Joint Genome Institute"/>
            <person name="Lucas S."/>
            <person name="Copeland A."/>
            <person name="Lapidus A."/>
            <person name="Glavina del Rio T."/>
            <person name="Dalin E."/>
            <person name="Tice H."/>
            <person name="Bruce D."/>
            <person name="Goodwin L."/>
            <person name="Pitluck S."/>
            <person name="Sims D."/>
            <person name="Brettin T."/>
            <person name="Detter J.C."/>
            <person name="Han C."/>
            <person name="Larimer F."/>
            <person name="Land M."/>
            <person name="Hauser L."/>
            <person name="Kyrpides N."/>
            <person name="Ivanova N."/>
            <person name="Marx C.J."/>
            <person name="Richardson P."/>
        </authorList>
    </citation>
    <scope>NUCLEOTIDE SEQUENCE [LARGE SCALE GENOMIC DNA]</scope>
    <source>
        <strain evidence="3">LMG 21967 / CNCM I-2342 / ORS 2060</strain>
        <plasmid evidence="3">Plasmid pMNOD02</plasmid>
    </source>
</reference>
<keyword evidence="1" id="KW-1133">Transmembrane helix</keyword>
<dbReference type="AlphaFoldDB" id="B8IXN5"/>
<evidence type="ECO:0000313" key="3">
    <source>
        <dbReference type="Proteomes" id="UP000008207"/>
    </source>
</evidence>
<feature type="transmembrane region" description="Helical" evidence="1">
    <location>
        <begin position="34"/>
        <end position="51"/>
    </location>
</feature>
<name>B8IXN5_METNO</name>
<organism evidence="2 3">
    <name type="scientific">Methylobacterium nodulans (strain LMG 21967 / CNCM I-2342 / ORS 2060)</name>
    <dbReference type="NCBI Taxonomy" id="460265"/>
    <lineage>
        <taxon>Bacteria</taxon>
        <taxon>Pseudomonadati</taxon>
        <taxon>Pseudomonadota</taxon>
        <taxon>Alphaproteobacteria</taxon>
        <taxon>Hyphomicrobiales</taxon>
        <taxon>Methylobacteriaceae</taxon>
        <taxon>Methylobacterium</taxon>
    </lineage>
</organism>
<proteinExistence type="predicted"/>
<protein>
    <submittedName>
        <fullName evidence="2">Uncharacterized protein</fullName>
    </submittedName>
</protein>
<keyword evidence="1" id="KW-0812">Transmembrane</keyword>
<geneLocation type="plasmid" evidence="2 3">
    <name>pMNOD02</name>
</geneLocation>
<dbReference type="EMBL" id="CP001351">
    <property type="protein sequence ID" value="ACL62867.1"/>
    <property type="molecule type" value="Genomic_DNA"/>
</dbReference>
<dbReference type="RefSeq" id="WP_012631073.1">
    <property type="nucleotide sequence ID" value="NC_011887.1"/>
</dbReference>
<dbReference type="HOGENOM" id="CLU_2991547_0_0_5"/>
<gene>
    <name evidence="2" type="ordered locus">Mnod_7838</name>
</gene>
<accession>B8IXN5</accession>
<keyword evidence="3" id="KW-1185">Reference proteome</keyword>
<dbReference type="KEGG" id="mno:Mnod_7838"/>